<keyword evidence="4" id="KW-0812">Transmembrane</keyword>
<keyword evidence="4" id="KW-1133">Transmembrane helix</keyword>
<gene>
    <name evidence="5" type="ORF">GH714_010844</name>
</gene>
<organism evidence="5 6">
    <name type="scientific">Hevea brasiliensis</name>
    <name type="common">Para rubber tree</name>
    <name type="synonym">Siphonia brasiliensis</name>
    <dbReference type="NCBI Taxonomy" id="3981"/>
    <lineage>
        <taxon>Eukaryota</taxon>
        <taxon>Viridiplantae</taxon>
        <taxon>Streptophyta</taxon>
        <taxon>Embryophyta</taxon>
        <taxon>Tracheophyta</taxon>
        <taxon>Spermatophyta</taxon>
        <taxon>Magnoliopsida</taxon>
        <taxon>eudicotyledons</taxon>
        <taxon>Gunneridae</taxon>
        <taxon>Pentapetalae</taxon>
        <taxon>rosids</taxon>
        <taxon>fabids</taxon>
        <taxon>Malpighiales</taxon>
        <taxon>Euphorbiaceae</taxon>
        <taxon>Crotonoideae</taxon>
        <taxon>Micrandreae</taxon>
        <taxon>Hevea</taxon>
    </lineage>
</organism>
<dbReference type="Proteomes" id="UP000467840">
    <property type="component" value="Chromosome 6"/>
</dbReference>
<dbReference type="PANTHER" id="PTHR22835">
    <property type="entry name" value="ZINC FINGER FYVE DOMAIN CONTAINING PROTEIN"/>
    <property type="match status" value="1"/>
</dbReference>
<dbReference type="Gene3D" id="3.40.50.1110">
    <property type="entry name" value="SGNH hydrolase"/>
    <property type="match status" value="1"/>
</dbReference>
<comment type="caution">
    <text evidence="5">The sequence shown here is derived from an EMBL/GenBank/DDBJ whole genome shotgun (WGS) entry which is preliminary data.</text>
</comment>
<evidence type="ECO:0000256" key="3">
    <source>
        <dbReference type="SAM" id="Coils"/>
    </source>
</evidence>
<keyword evidence="2" id="KW-0325">Glycoprotein</keyword>
<dbReference type="EMBL" id="JAAGAX010000004">
    <property type="protein sequence ID" value="KAF2317033.1"/>
    <property type="molecule type" value="Genomic_DNA"/>
</dbReference>
<feature type="transmembrane region" description="Helical" evidence="4">
    <location>
        <begin position="7"/>
        <end position="27"/>
    </location>
</feature>
<dbReference type="PANTHER" id="PTHR22835:SF654">
    <property type="entry name" value="ACETYLAJMALAN ESTERASE-LIKE"/>
    <property type="match status" value="1"/>
</dbReference>
<evidence type="ECO:0000256" key="4">
    <source>
        <dbReference type="SAM" id="Phobius"/>
    </source>
</evidence>
<dbReference type="Pfam" id="PF00657">
    <property type="entry name" value="Lipase_GDSL"/>
    <property type="match status" value="1"/>
</dbReference>
<sequence length="271" mass="30265">MGRCSNGLLIIDFIAILAGIPLLNAHLNASSSKTHGVNFAVAGSTALPVEFLADKGVIAPVTNSSLTKQLNWMHTHFNATCHNSKDCVDKHRRSLFMVGEIRGNDYNYGFFQGKSVDDLKSMVPNVVKAIKDVIMRVVRFGATRIIVPGYFPIGCMPIYLMSSNDYSAYDEFHCLKGLNNFAMYHNEQLQQAIEELQEEHPNVTIVYGDYYNAYKWILRKATFLGFDSKSLQKACCGSGGDYEFSLARMCGAPNVPICAKPRERISWDRVL</sequence>
<dbReference type="InterPro" id="IPR001087">
    <property type="entry name" value="GDSL"/>
</dbReference>
<name>A0A6A6MXZ3_HEVBR</name>
<evidence type="ECO:0000313" key="6">
    <source>
        <dbReference type="Proteomes" id="UP000467840"/>
    </source>
</evidence>
<dbReference type="InterPro" id="IPR036514">
    <property type="entry name" value="SGNH_hydro_sf"/>
</dbReference>
<comment type="similarity">
    <text evidence="1">Belongs to the 'GDSL' lipolytic enzyme family.</text>
</comment>
<reference evidence="5 6" key="1">
    <citation type="journal article" date="2020" name="Mol. Plant">
        <title>The Chromosome-Based Rubber Tree Genome Provides New Insights into Spurge Genome Evolution and Rubber Biosynthesis.</title>
        <authorList>
            <person name="Liu J."/>
            <person name="Shi C."/>
            <person name="Shi C.C."/>
            <person name="Li W."/>
            <person name="Zhang Q.J."/>
            <person name="Zhang Y."/>
            <person name="Li K."/>
            <person name="Lu H.F."/>
            <person name="Shi C."/>
            <person name="Zhu S.T."/>
            <person name="Xiao Z.Y."/>
            <person name="Nan H."/>
            <person name="Yue Y."/>
            <person name="Zhu X.G."/>
            <person name="Wu Y."/>
            <person name="Hong X.N."/>
            <person name="Fan G.Y."/>
            <person name="Tong Y."/>
            <person name="Zhang D."/>
            <person name="Mao C.L."/>
            <person name="Liu Y.L."/>
            <person name="Hao S.J."/>
            <person name="Liu W.Q."/>
            <person name="Lv M.Q."/>
            <person name="Zhang H.B."/>
            <person name="Liu Y."/>
            <person name="Hu-Tang G.R."/>
            <person name="Wang J.P."/>
            <person name="Wang J.H."/>
            <person name="Sun Y.H."/>
            <person name="Ni S.B."/>
            <person name="Chen W.B."/>
            <person name="Zhang X.C."/>
            <person name="Jiao Y.N."/>
            <person name="Eichler E.E."/>
            <person name="Li G.H."/>
            <person name="Liu X."/>
            <person name="Gao L.Z."/>
        </authorList>
    </citation>
    <scope>NUCLEOTIDE SEQUENCE [LARGE SCALE GENOMIC DNA]</scope>
    <source>
        <strain evidence="6">cv. GT1</strain>
        <tissue evidence="5">Leaf</tissue>
    </source>
</reference>
<accession>A0A6A6MXZ3</accession>
<evidence type="ECO:0000256" key="2">
    <source>
        <dbReference type="ARBA" id="ARBA00023180"/>
    </source>
</evidence>
<proteinExistence type="inferred from homology"/>
<keyword evidence="3" id="KW-0175">Coiled coil</keyword>
<keyword evidence="4" id="KW-0472">Membrane</keyword>
<evidence type="ECO:0000256" key="1">
    <source>
        <dbReference type="ARBA" id="ARBA00008668"/>
    </source>
</evidence>
<protein>
    <submittedName>
        <fullName evidence="5">Uncharacterized protein</fullName>
    </submittedName>
</protein>
<dbReference type="AlphaFoldDB" id="A0A6A6MXZ3"/>
<evidence type="ECO:0000313" key="5">
    <source>
        <dbReference type="EMBL" id="KAF2317033.1"/>
    </source>
</evidence>
<dbReference type="GO" id="GO:0016788">
    <property type="term" value="F:hydrolase activity, acting on ester bonds"/>
    <property type="evidence" value="ECO:0007669"/>
    <property type="project" value="InterPro"/>
</dbReference>
<feature type="coiled-coil region" evidence="3">
    <location>
        <begin position="179"/>
        <end position="206"/>
    </location>
</feature>
<keyword evidence="6" id="KW-1185">Reference proteome</keyword>